<dbReference type="AlphaFoldDB" id="A0AAV7KMM3"/>
<dbReference type="Proteomes" id="UP001066276">
    <property type="component" value="Chromosome 12"/>
</dbReference>
<keyword evidence="2" id="KW-1185">Reference proteome</keyword>
<protein>
    <submittedName>
        <fullName evidence="1">Uncharacterized protein</fullName>
    </submittedName>
</protein>
<sequence>MDGARSVCIRTGVVEGQSGTTDSRPDLGLNPWAPLGVKANSSELEGARRCSGSVRLHKNEVHGLVKLSWTGVALALRNIGEVQSPPRWRL</sequence>
<accession>A0AAV7KMM3</accession>
<comment type="caution">
    <text evidence="1">The sequence shown here is derived from an EMBL/GenBank/DDBJ whole genome shotgun (WGS) entry which is preliminary data.</text>
</comment>
<proteinExistence type="predicted"/>
<reference evidence="1" key="1">
    <citation type="journal article" date="2022" name="bioRxiv">
        <title>Sequencing and chromosome-scale assembly of the giantPleurodeles waltlgenome.</title>
        <authorList>
            <person name="Brown T."/>
            <person name="Elewa A."/>
            <person name="Iarovenko S."/>
            <person name="Subramanian E."/>
            <person name="Araus A.J."/>
            <person name="Petzold A."/>
            <person name="Susuki M."/>
            <person name="Suzuki K.-i.T."/>
            <person name="Hayashi T."/>
            <person name="Toyoda A."/>
            <person name="Oliveira C."/>
            <person name="Osipova E."/>
            <person name="Leigh N.D."/>
            <person name="Simon A."/>
            <person name="Yun M.H."/>
        </authorList>
    </citation>
    <scope>NUCLEOTIDE SEQUENCE</scope>
    <source>
        <strain evidence="1">20211129_DDA</strain>
        <tissue evidence="1">Liver</tissue>
    </source>
</reference>
<dbReference type="EMBL" id="JANPWB010000016">
    <property type="protein sequence ID" value="KAJ1079838.1"/>
    <property type="molecule type" value="Genomic_DNA"/>
</dbReference>
<evidence type="ECO:0000313" key="2">
    <source>
        <dbReference type="Proteomes" id="UP001066276"/>
    </source>
</evidence>
<name>A0AAV7KMM3_PLEWA</name>
<organism evidence="1 2">
    <name type="scientific">Pleurodeles waltl</name>
    <name type="common">Iberian ribbed newt</name>
    <dbReference type="NCBI Taxonomy" id="8319"/>
    <lineage>
        <taxon>Eukaryota</taxon>
        <taxon>Metazoa</taxon>
        <taxon>Chordata</taxon>
        <taxon>Craniata</taxon>
        <taxon>Vertebrata</taxon>
        <taxon>Euteleostomi</taxon>
        <taxon>Amphibia</taxon>
        <taxon>Batrachia</taxon>
        <taxon>Caudata</taxon>
        <taxon>Salamandroidea</taxon>
        <taxon>Salamandridae</taxon>
        <taxon>Pleurodelinae</taxon>
        <taxon>Pleurodeles</taxon>
    </lineage>
</organism>
<evidence type="ECO:0000313" key="1">
    <source>
        <dbReference type="EMBL" id="KAJ1079838.1"/>
    </source>
</evidence>
<gene>
    <name evidence="1" type="ORF">NDU88_000071</name>
</gene>